<proteinExistence type="predicted"/>
<comment type="caution">
    <text evidence="1">The sequence shown here is derived from an EMBL/GenBank/DDBJ whole genome shotgun (WGS) entry which is preliminary data.</text>
</comment>
<dbReference type="EMBL" id="MHUW01000007">
    <property type="protein sequence ID" value="OHA84050.1"/>
    <property type="molecule type" value="Genomic_DNA"/>
</dbReference>
<protein>
    <submittedName>
        <fullName evidence="1">Uncharacterized protein</fullName>
    </submittedName>
</protein>
<sequence length="135" mass="15246">MEPFVILSLVIIILAFLAGKLFPFQGVIKKITCVAREEASQKMRMRTYYAADLCGVYTCVSYEPCWLPIYPKGGTLRMVVLKSDQDVYKHLKISCEETVAPGQKVHVRLRNPENTHNQPTEGYGDILEIVPLQAT</sequence>
<name>A0A1G2SG81_9BACT</name>
<accession>A0A1G2SG81</accession>
<reference evidence="1 2" key="1">
    <citation type="journal article" date="2016" name="Nat. Commun.">
        <title>Thousands of microbial genomes shed light on interconnected biogeochemical processes in an aquifer system.</title>
        <authorList>
            <person name="Anantharaman K."/>
            <person name="Brown C.T."/>
            <person name="Hug L.A."/>
            <person name="Sharon I."/>
            <person name="Castelle C.J."/>
            <person name="Probst A.J."/>
            <person name="Thomas B.C."/>
            <person name="Singh A."/>
            <person name="Wilkins M.J."/>
            <person name="Karaoz U."/>
            <person name="Brodie E.L."/>
            <person name="Williams K.H."/>
            <person name="Hubbard S.S."/>
            <person name="Banfield J.F."/>
        </authorList>
    </citation>
    <scope>NUCLEOTIDE SEQUENCE [LARGE SCALE GENOMIC DNA]</scope>
</reference>
<dbReference type="STRING" id="1802727.A2937_02550"/>
<gene>
    <name evidence="1" type="ORF">A2937_02550</name>
</gene>
<organism evidence="1 2">
    <name type="scientific">Candidatus Yonathbacteria bacterium RIFCSPLOWO2_01_FULL_47_33b</name>
    <dbReference type="NCBI Taxonomy" id="1802727"/>
    <lineage>
        <taxon>Bacteria</taxon>
        <taxon>Candidatus Yonathiibacteriota</taxon>
    </lineage>
</organism>
<dbReference type="Proteomes" id="UP000177987">
    <property type="component" value="Unassembled WGS sequence"/>
</dbReference>
<evidence type="ECO:0000313" key="1">
    <source>
        <dbReference type="EMBL" id="OHA84050.1"/>
    </source>
</evidence>
<dbReference type="AlphaFoldDB" id="A0A1G2SG81"/>
<evidence type="ECO:0000313" key="2">
    <source>
        <dbReference type="Proteomes" id="UP000177987"/>
    </source>
</evidence>